<reference evidence="10 11" key="1">
    <citation type="journal article" date="2015" name="Microbiome">
        <title>Genomic resolution of linkages in carbon, nitrogen, and sulfur cycling among widespread estuary sediment bacteria.</title>
        <authorList>
            <person name="Baker B.J."/>
            <person name="Lazar C.S."/>
            <person name="Teske A.P."/>
            <person name="Dick G.J."/>
        </authorList>
    </citation>
    <scope>NUCLEOTIDE SEQUENCE [LARGE SCALE GENOMIC DNA]</scope>
    <source>
        <strain evidence="10">DG_24</strain>
    </source>
</reference>
<evidence type="ECO:0000313" key="10">
    <source>
        <dbReference type="EMBL" id="KPJ53493.1"/>
    </source>
</evidence>
<dbReference type="InterPro" id="IPR050709">
    <property type="entry name" value="Biotin_Carboxyl_Carrier/Decarb"/>
</dbReference>
<comment type="pathway">
    <text evidence="1 8">Lipid metabolism; fatty acid biosynthesis.</text>
</comment>
<evidence type="ECO:0000256" key="8">
    <source>
        <dbReference type="RuleBase" id="RU364072"/>
    </source>
</evidence>
<dbReference type="SUPFAM" id="SSF51230">
    <property type="entry name" value="Single hybrid motif"/>
    <property type="match status" value="1"/>
</dbReference>
<dbReference type="PROSITE" id="PS00188">
    <property type="entry name" value="BIOTIN"/>
    <property type="match status" value="1"/>
</dbReference>
<dbReference type="InterPro" id="IPR001882">
    <property type="entry name" value="Biotin_BS"/>
</dbReference>
<dbReference type="UniPathway" id="UPA00094"/>
<dbReference type="Pfam" id="PF00364">
    <property type="entry name" value="Biotin_lipoyl"/>
    <property type="match status" value="1"/>
</dbReference>
<evidence type="ECO:0000313" key="11">
    <source>
        <dbReference type="Proteomes" id="UP000052008"/>
    </source>
</evidence>
<dbReference type="STRING" id="1703770.AMJ39_04580"/>
<dbReference type="GO" id="GO:0003989">
    <property type="term" value="F:acetyl-CoA carboxylase activity"/>
    <property type="evidence" value="ECO:0007669"/>
    <property type="project" value="InterPro"/>
</dbReference>
<evidence type="ECO:0000256" key="1">
    <source>
        <dbReference type="ARBA" id="ARBA00005194"/>
    </source>
</evidence>
<dbReference type="PRINTS" id="PR01071">
    <property type="entry name" value="ACOABIOTINCC"/>
</dbReference>
<keyword evidence="3 8" id="KW-0444">Lipid biosynthesis</keyword>
<feature type="domain" description="Lipoyl-binding" evidence="9">
    <location>
        <begin position="74"/>
        <end position="150"/>
    </location>
</feature>
<dbReference type="NCBIfam" id="TIGR00531">
    <property type="entry name" value="BCCP"/>
    <property type="match status" value="1"/>
</dbReference>
<evidence type="ECO:0000256" key="6">
    <source>
        <dbReference type="ARBA" id="ARBA00023160"/>
    </source>
</evidence>
<name>A0A0S7WTF0_UNCT6</name>
<evidence type="ECO:0000256" key="4">
    <source>
        <dbReference type="ARBA" id="ARBA00022832"/>
    </source>
</evidence>
<accession>A0A0S7WTF0</accession>
<gene>
    <name evidence="10" type="ORF">AMJ39_04580</name>
</gene>
<dbReference type="PATRIC" id="fig|1703770.3.peg.1800"/>
<comment type="caution">
    <text evidence="10">The sequence shown here is derived from an EMBL/GenBank/DDBJ whole genome shotgun (WGS) entry which is preliminary data.</text>
</comment>
<dbReference type="InterPro" id="IPR000089">
    <property type="entry name" value="Biotin_lipoyl"/>
</dbReference>
<dbReference type="AlphaFoldDB" id="A0A0S7WTF0"/>
<evidence type="ECO:0000256" key="3">
    <source>
        <dbReference type="ARBA" id="ARBA00022516"/>
    </source>
</evidence>
<proteinExistence type="predicted"/>
<keyword evidence="4 8" id="KW-0276">Fatty acid metabolism</keyword>
<evidence type="ECO:0000256" key="5">
    <source>
        <dbReference type="ARBA" id="ARBA00023098"/>
    </source>
</evidence>
<protein>
    <recommendedName>
        <fullName evidence="2 8">Biotin carboxyl carrier protein of acetyl-CoA carboxylase</fullName>
    </recommendedName>
</protein>
<keyword evidence="7 8" id="KW-0092">Biotin</keyword>
<keyword evidence="5 8" id="KW-0443">Lipid metabolism</keyword>
<comment type="function">
    <text evidence="8">This protein is a component of the acetyl coenzyme A carboxylase complex; first, biotin carboxylase catalyzes the carboxylation of the carrier protein and then the transcarboxylase transfers the carboxyl group to form malonyl-CoA.</text>
</comment>
<evidence type="ECO:0000256" key="2">
    <source>
        <dbReference type="ARBA" id="ARBA00017562"/>
    </source>
</evidence>
<sequence>MRESTLRKLIKLVEESRISELEIRRFWTKVRIRKDFARSNQLQAGQHASGVDVLVHAAGGVQGEIVREGAARNTVTIASPMVGTFYRAPAPNALPYVEIGDRVTPGQVVCLIEAMKLMNEIESEVRGSIEEILVENEQPVEYGQELFRVAVP</sequence>
<dbReference type="Gene3D" id="2.40.50.100">
    <property type="match status" value="1"/>
</dbReference>
<dbReference type="GO" id="GO:0009317">
    <property type="term" value="C:acetyl-CoA carboxylase complex"/>
    <property type="evidence" value="ECO:0007669"/>
    <property type="project" value="InterPro"/>
</dbReference>
<dbReference type="CDD" id="cd06850">
    <property type="entry name" value="biotinyl_domain"/>
    <property type="match status" value="1"/>
</dbReference>
<evidence type="ECO:0000256" key="7">
    <source>
        <dbReference type="ARBA" id="ARBA00023267"/>
    </source>
</evidence>
<dbReference type="InterPro" id="IPR011053">
    <property type="entry name" value="Single_hybrid_motif"/>
</dbReference>
<organism evidence="10 11">
    <name type="scientific">candidate division TA06 bacterium DG_24</name>
    <dbReference type="NCBI Taxonomy" id="1703770"/>
    <lineage>
        <taxon>Bacteria</taxon>
        <taxon>Bacteria division TA06</taxon>
    </lineage>
</organism>
<keyword evidence="6 8" id="KW-0275">Fatty acid biosynthesis</keyword>
<evidence type="ECO:0000259" key="9">
    <source>
        <dbReference type="PROSITE" id="PS50968"/>
    </source>
</evidence>
<dbReference type="PANTHER" id="PTHR45266">
    <property type="entry name" value="OXALOACETATE DECARBOXYLASE ALPHA CHAIN"/>
    <property type="match status" value="1"/>
</dbReference>
<dbReference type="Proteomes" id="UP000052008">
    <property type="component" value="Unassembled WGS sequence"/>
</dbReference>
<dbReference type="EMBL" id="LIZS01000018">
    <property type="protein sequence ID" value="KPJ53493.1"/>
    <property type="molecule type" value="Genomic_DNA"/>
</dbReference>
<dbReference type="InterPro" id="IPR001249">
    <property type="entry name" value="AcCoA_biotinCC"/>
</dbReference>
<dbReference type="PANTHER" id="PTHR45266:SF3">
    <property type="entry name" value="OXALOACETATE DECARBOXYLASE ALPHA CHAIN"/>
    <property type="match status" value="1"/>
</dbReference>
<dbReference type="GO" id="GO:0006633">
    <property type="term" value="P:fatty acid biosynthetic process"/>
    <property type="evidence" value="ECO:0007669"/>
    <property type="project" value="UniProtKB-UniPathway"/>
</dbReference>
<dbReference type="PROSITE" id="PS50968">
    <property type="entry name" value="BIOTINYL_LIPOYL"/>
    <property type="match status" value="1"/>
</dbReference>